<reference evidence="1" key="1">
    <citation type="submission" date="2021-03" db="EMBL/GenBank/DDBJ databases">
        <title>Whole genome shotgun sequence of Actinoplanes consettensis NBRC 14913.</title>
        <authorList>
            <person name="Komaki H."/>
            <person name="Tamura T."/>
        </authorList>
    </citation>
    <scope>NUCLEOTIDE SEQUENCE</scope>
    <source>
        <strain evidence="1">NBRC 14913</strain>
    </source>
</reference>
<comment type="caution">
    <text evidence="1">The sequence shown here is derived from an EMBL/GenBank/DDBJ whole genome shotgun (WGS) entry which is preliminary data.</text>
</comment>
<evidence type="ECO:0000313" key="2">
    <source>
        <dbReference type="Proteomes" id="UP000680865"/>
    </source>
</evidence>
<dbReference type="Proteomes" id="UP000680865">
    <property type="component" value="Unassembled WGS sequence"/>
</dbReference>
<evidence type="ECO:0000313" key="1">
    <source>
        <dbReference type="EMBL" id="GIM82485.1"/>
    </source>
</evidence>
<organism evidence="1 2">
    <name type="scientific">Winogradskya consettensis</name>
    <dbReference type="NCBI Taxonomy" id="113560"/>
    <lineage>
        <taxon>Bacteria</taxon>
        <taxon>Bacillati</taxon>
        <taxon>Actinomycetota</taxon>
        <taxon>Actinomycetes</taxon>
        <taxon>Micromonosporales</taxon>
        <taxon>Micromonosporaceae</taxon>
        <taxon>Winogradskya</taxon>
    </lineage>
</organism>
<protein>
    <recommendedName>
        <fullName evidence="3">Enediyne biosynthesis protein</fullName>
    </recommendedName>
</protein>
<dbReference type="InterPro" id="IPR012964">
    <property type="entry name" value="DUF1702"/>
</dbReference>
<evidence type="ECO:0008006" key="3">
    <source>
        <dbReference type="Google" id="ProtNLM"/>
    </source>
</evidence>
<proteinExistence type="predicted"/>
<dbReference type="Pfam" id="PF08012">
    <property type="entry name" value="DUF1702"/>
    <property type="match status" value="1"/>
</dbReference>
<gene>
    <name evidence="1" type="ORF">Aco04nite_81810</name>
</gene>
<dbReference type="AlphaFoldDB" id="A0A919W0X6"/>
<name>A0A919W0X6_9ACTN</name>
<accession>A0A919W0X6</accession>
<sequence length="332" mass="35485">MHAMSTIVGSLRRLMLAPALEDVGFARRGFPVDPSPVTEMLERIPQSVVCGFEWAVDCRSTAELDARLALVEPSLRGFAYEGATMAMTVRDAMGPRGHRARELLTGPGVVHTFLNYIGIGFAMARLPRPLWKGVVPDLTGTPYYPTMSWLAVDGYGFDRAYFDTGRWVGEQKRPAPYPWEGSPDYFLRAVDQGIGRALWFIHGARIEPVATAVAAFAGLRQADLWSGVGLAATFAGGCDAPSLQAMSRRAGGHAAALAQGSVFAARARTFSGTVPEHTRVGVQALAGVDVDAASVLADDAAVTGPASAGLPAYEMWRERVRTQLASSSTNSL</sequence>
<keyword evidence="2" id="KW-1185">Reference proteome</keyword>
<dbReference type="EMBL" id="BOQP01000051">
    <property type="protein sequence ID" value="GIM82485.1"/>
    <property type="molecule type" value="Genomic_DNA"/>
</dbReference>